<accession>A0A537JCS3</accession>
<evidence type="ECO:0000313" key="3">
    <source>
        <dbReference type="EMBL" id="TMI81348.1"/>
    </source>
</evidence>
<dbReference type="Gene3D" id="1.10.287.1080">
    <property type="entry name" value="MazG-like"/>
    <property type="match status" value="2"/>
</dbReference>
<dbReference type="InterPro" id="IPR048015">
    <property type="entry name" value="NTP-PPase_MazG-like_N"/>
</dbReference>
<dbReference type="CDD" id="cd11528">
    <property type="entry name" value="NTP-PPase_MazG_Nterm"/>
    <property type="match status" value="1"/>
</dbReference>
<dbReference type="InterPro" id="IPR011551">
    <property type="entry name" value="NTP_PyrPHydrolase_MazG"/>
</dbReference>
<proteinExistence type="predicted"/>
<dbReference type="GO" id="GO:0006950">
    <property type="term" value="P:response to stress"/>
    <property type="evidence" value="ECO:0007669"/>
    <property type="project" value="UniProtKB-ARBA"/>
</dbReference>
<feature type="compositionally biased region" description="Basic and acidic residues" evidence="1">
    <location>
        <begin position="115"/>
        <end position="127"/>
    </location>
</feature>
<dbReference type="FunFam" id="1.10.287.1080:FF:000001">
    <property type="entry name" value="Nucleoside triphosphate pyrophosphohydrolase"/>
    <property type="match status" value="1"/>
</dbReference>
<comment type="caution">
    <text evidence="3">The sequence shown here is derived from an EMBL/GenBank/DDBJ whole genome shotgun (WGS) entry which is preliminary data.</text>
</comment>
<name>A0A537JCS3_9BACT</name>
<evidence type="ECO:0000259" key="2">
    <source>
        <dbReference type="Pfam" id="PF03819"/>
    </source>
</evidence>
<feature type="non-terminal residue" evidence="3">
    <location>
        <position position="1"/>
    </location>
</feature>
<evidence type="ECO:0000256" key="1">
    <source>
        <dbReference type="SAM" id="MobiDB-lite"/>
    </source>
</evidence>
<dbReference type="GO" id="GO:0006203">
    <property type="term" value="P:dGTP catabolic process"/>
    <property type="evidence" value="ECO:0007669"/>
    <property type="project" value="TreeGrafter"/>
</dbReference>
<dbReference type="InterPro" id="IPR004518">
    <property type="entry name" value="MazG-like_dom"/>
</dbReference>
<dbReference type="CDD" id="cd11529">
    <property type="entry name" value="NTP-PPase_MazG_Cterm"/>
    <property type="match status" value="1"/>
</dbReference>
<protein>
    <submittedName>
        <fullName evidence="3">Nucleoside triphosphate pyrophosphohydrolase</fullName>
        <ecNumber evidence="3">3.6.1.9</ecNumber>
    </submittedName>
</protein>
<dbReference type="InterPro" id="IPR048011">
    <property type="entry name" value="NTP-PPase_MazG-like_C"/>
</dbReference>
<dbReference type="GO" id="GO:0046081">
    <property type="term" value="P:dUTP catabolic process"/>
    <property type="evidence" value="ECO:0007669"/>
    <property type="project" value="TreeGrafter"/>
</dbReference>
<dbReference type="PANTHER" id="PTHR30522">
    <property type="entry name" value="NUCLEOSIDE TRIPHOSPHATE PYROPHOSPHOHYDROLASE"/>
    <property type="match status" value="1"/>
</dbReference>
<dbReference type="NCBIfam" id="TIGR00444">
    <property type="entry name" value="mazG"/>
    <property type="match status" value="1"/>
</dbReference>
<dbReference type="GO" id="GO:0046061">
    <property type="term" value="P:dATP catabolic process"/>
    <property type="evidence" value="ECO:0007669"/>
    <property type="project" value="TreeGrafter"/>
</dbReference>
<dbReference type="Pfam" id="PF01503">
    <property type="entry name" value="PRA-PH"/>
    <property type="match status" value="1"/>
</dbReference>
<evidence type="ECO:0000313" key="4">
    <source>
        <dbReference type="Proteomes" id="UP000318093"/>
    </source>
</evidence>
<keyword evidence="3" id="KW-0378">Hydrolase</keyword>
<dbReference type="PANTHER" id="PTHR30522:SF0">
    <property type="entry name" value="NUCLEOSIDE TRIPHOSPHATE PYROPHOSPHOHYDROLASE"/>
    <property type="match status" value="1"/>
</dbReference>
<sequence length="259" mass="28098">LVAIMARLRGPGGCPWDREQTHASLRPYLLEETYETLEAIDAGSPDSLRLELGDLLLQVVFHAQMAGEAGTFTIDDVIAGLVEKLIRRHPHVFGNQQVSGSTDVLANWETIKERERAEGLHGPEERATSAAGSSALDGLPRALPALALAQRLQMRAAGAGFTWPDLGAAAAKVREELAELEAAAADGNGAHAAEELGDLLFTIANLPRYLGLDGEQALRDACAKFRGRFTRLEERARAEGRPLREYSTDELLALWRAAR</sequence>
<feature type="domain" description="NTP pyrophosphohydrolase MazG-like" evidence="2">
    <location>
        <begin position="20"/>
        <end position="93"/>
    </location>
</feature>
<dbReference type="SUPFAM" id="SSF101386">
    <property type="entry name" value="all-alpha NTP pyrophosphatases"/>
    <property type="match status" value="2"/>
</dbReference>
<dbReference type="Pfam" id="PF03819">
    <property type="entry name" value="MazG"/>
    <property type="match status" value="1"/>
</dbReference>
<dbReference type="GO" id="GO:0046047">
    <property type="term" value="P:TTP catabolic process"/>
    <property type="evidence" value="ECO:0007669"/>
    <property type="project" value="TreeGrafter"/>
</dbReference>
<dbReference type="AlphaFoldDB" id="A0A537JCS3"/>
<organism evidence="3 4">
    <name type="scientific">Candidatus Segetimicrobium genomatis</name>
    <dbReference type="NCBI Taxonomy" id="2569760"/>
    <lineage>
        <taxon>Bacteria</taxon>
        <taxon>Bacillati</taxon>
        <taxon>Candidatus Sysuimicrobiota</taxon>
        <taxon>Candidatus Sysuimicrobiia</taxon>
        <taxon>Candidatus Sysuimicrobiales</taxon>
        <taxon>Candidatus Segetimicrobiaceae</taxon>
        <taxon>Candidatus Segetimicrobium</taxon>
    </lineage>
</organism>
<dbReference type="EMBL" id="VBAN01000213">
    <property type="protein sequence ID" value="TMI81348.1"/>
    <property type="molecule type" value="Genomic_DNA"/>
</dbReference>
<dbReference type="Proteomes" id="UP000318093">
    <property type="component" value="Unassembled WGS sequence"/>
</dbReference>
<dbReference type="InterPro" id="IPR021130">
    <property type="entry name" value="PRib-ATP_PPHydrolase-like"/>
</dbReference>
<dbReference type="NCBIfam" id="NF007113">
    <property type="entry name" value="PRK09562.1"/>
    <property type="match status" value="1"/>
</dbReference>
<dbReference type="EC" id="3.6.1.9" evidence="3"/>
<dbReference type="GO" id="GO:0046052">
    <property type="term" value="P:UTP catabolic process"/>
    <property type="evidence" value="ECO:0007669"/>
    <property type="project" value="TreeGrafter"/>
</dbReference>
<dbReference type="GO" id="GO:0046076">
    <property type="term" value="P:dTTP catabolic process"/>
    <property type="evidence" value="ECO:0007669"/>
    <property type="project" value="TreeGrafter"/>
</dbReference>
<reference evidence="3 4" key="1">
    <citation type="journal article" date="2019" name="Nat. Microbiol.">
        <title>Mediterranean grassland soil C-N compound turnover is dependent on rainfall and depth, and is mediated by genomically divergent microorganisms.</title>
        <authorList>
            <person name="Diamond S."/>
            <person name="Andeer P.F."/>
            <person name="Li Z."/>
            <person name="Crits-Christoph A."/>
            <person name="Burstein D."/>
            <person name="Anantharaman K."/>
            <person name="Lane K.R."/>
            <person name="Thomas B.C."/>
            <person name="Pan C."/>
            <person name="Northen T.R."/>
            <person name="Banfield J.F."/>
        </authorList>
    </citation>
    <scope>NUCLEOTIDE SEQUENCE [LARGE SCALE GENOMIC DNA]</scope>
    <source>
        <strain evidence="3">NP_6</strain>
    </source>
</reference>
<feature type="region of interest" description="Disordered" evidence="1">
    <location>
        <begin position="115"/>
        <end position="134"/>
    </location>
</feature>
<gene>
    <name evidence="3" type="primary">mazG</name>
    <name evidence="3" type="ORF">E6H03_07185</name>
</gene>
<dbReference type="GO" id="GO:0047429">
    <property type="term" value="F:nucleoside triphosphate diphosphatase activity"/>
    <property type="evidence" value="ECO:0007669"/>
    <property type="project" value="UniProtKB-EC"/>
</dbReference>